<accession>A0A9Q3CLU5</accession>
<comment type="caution">
    <text evidence="2">The sequence shown here is derived from an EMBL/GenBank/DDBJ whole genome shotgun (WGS) entry which is preliminary data.</text>
</comment>
<sequence length="112" mass="13006">MEVDRRKNFRFSDWAPKSGTRDSEETESEGTENPISGIGSSKLNNELFTAVMKTSAKHKKCGVLLQLVQNEYRSLELESQLEEPWLRDHKDNTFFLYMDYSITERSIQVPSQ</sequence>
<evidence type="ECO:0000256" key="1">
    <source>
        <dbReference type="SAM" id="MobiDB-lite"/>
    </source>
</evidence>
<feature type="compositionally biased region" description="Polar residues" evidence="1">
    <location>
        <begin position="31"/>
        <end position="41"/>
    </location>
</feature>
<evidence type="ECO:0000313" key="2">
    <source>
        <dbReference type="EMBL" id="MBW0485405.1"/>
    </source>
</evidence>
<keyword evidence="3" id="KW-1185">Reference proteome</keyword>
<proteinExistence type="predicted"/>
<name>A0A9Q3CLU5_9BASI</name>
<protein>
    <submittedName>
        <fullName evidence="2">Uncharacterized protein</fullName>
    </submittedName>
</protein>
<dbReference type="AlphaFoldDB" id="A0A9Q3CLU5"/>
<organism evidence="2 3">
    <name type="scientific">Austropuccinia psidii MF-1</name>
    <dbReference type="NCBI Taxonomy" id="1389203"/>
    <lineage>
        <taxon>Eukaryota</taxon>
        <taxon>Fungi</taxon>
        <taxon>Dikarya</taxon>
        <taxon>Basidiomycota</taxon>
        <taxon>Pucciniomycotina</taxon>
        <taxon>Pucciniomycetes</taxon>
        <taxon>Pucciniales</taxon>
        <taxon>Sphaerophragmiaceae</taxon>
        <taxon>Austropuccinia</taxon>
    </lineage>
</organism>
<reference evidence="2" key="1">
    <citation type="submission" date="2021-03" db="EMBL/GenBank/DDBJ databases">
        <title>Draft genome sequence of rust myrtle Austropuccinia psidii MF-1, a brazilian biotype.</title>
        <authorList>
            <person name="Quecine M.C."/>
            <person name="Pachon D.M.R."/>
            <person name="Bonatelli M.L."/>
            <person name="Correr F.H."/>
            <person name="Franceschini L.M."/>
            <person name="Leite T.F."/>
            <person name="Margarido G.R.A."/>
            <person name="Almeida C.A."/>
            <person name="Ferrarezi J.A."/>
            <person name="Labate C.A."/>
        </authorList>
    </citation>
    <scope>NUCLEOTIDE SEQUENCE</scope>
    <source>
        <strain evidence="2">MF-1</strain>
    </source>
</reference>
<dbReference type="EMBL" id="AVOT02008144">
    <property type="protein sequence ID" value="MBW0485405.1"/>
    <property type="molecule type" value="Genomic_DNA"/>
</dbReference>
<dbReference type="Proteomes" id="UP000765509">
    <property type="component" value="Unassembled WGS sequence"/>
</dbReference>
<gene>
    <name evidence="2" type="ORF">O181_025120</name>
</gene>
<feature type="region of interest" description="Disordered" evidence="1">
    <location>
        <begin position="1"/>
        <end position="41"/>
    </location>
</feature>
<evidence type="ECO:0000313" key="3">
    <source>
        <dbReference type="Proteomes" id="UP000765509"/>
    </source>
</evidence>